<protein>
    <recommendedName>
        <fullName evidence="3">SH3b domain-containing protein</fullName>
    </recommendedName>
</protein>
<dbReference type="EMBL" id="JACHOU010000004">
    <property type="protein sequence ID" value="MBB6354680.1"/>
    <property type="molecule type" value="Genomic_DNA"/>
</dbReference>
<dbReference type="PROSITE" id="PS51781">
    <property type="entry name" value="SH3B"/>
    <property type="match status" value="1"/>
</dbReference>
<dbReference type="AlphaFoldDB" id="A0A7X0F7W7"/>
<feature type="compositionally biased region" description="Basic and acidic residues" evidence="1">
    <location>
        <begin position="75"/>
        <end position="86"/>
    </location>
</feature>
<dbReference type="InterPro" id="IPR003646">
    <property type="entry name" value="SH3-like_bac-type"/>
</dbReference>
<evidence type="ECO:0000313" key="5">
    <source>
        <dbReference type="Proteomes" id="UP000536262"/>
    </source>
</evidence>
<dbReference type="Pfam" id="PF08239">
    <property type="entry name" value="SH3_3"/>
    <property type="match status" value="1"/>
</dbReference>
<feature type="compositionally biased region" description="Low complexity" evidence="1">
    <location>
        <begin position="144"/>
        <end position="158"/>
    </location>
</feature>
<feature type="compositionally biased region" description="Polar residues" evidence="1">
    <location>
        <begin position="88"/>
        <end position="100"/>
    </location>
</feature>
<organism evidence="4 5">
    <name type="scientific">Aminobacter aganoensis</name>
    <dbReference type="NCBI Taxonomy" id="83264"/>
    <lineage>
        <taxon>Bacteria</taxon>
        <taxon>Pseudomonadati</taxon>
        <taxon>Pseudomonadota</taxon>
        <taxon>Alphaproteobacteria</taxon>
        <taxon>Hyphomicrobiales</taxon>
        <taxon>Phyllobacteriaceae</taxon>
        <taxon>Aminobacter</taxon>
    </lineage>
</organism>
<reference evidence="4 5" key="1">
    <citation type="submission" date="2020-08" db="EMBL/GenBank/DDBJ databases">
        <title>Genomic Encyclopedia of Type Strains, Phase IV (KMG-IV): sequencing the most valuable type-strain genomes for metagenomic binning, comparative biology and taxonomic classification.</title>
        <authorList>
            <person name="Goeker M."/>
        </authorList>
    </citation>
    <scope>NUCLEOTIDE SEQUENCE [LARGE SCALE GENOMIC DNA]</scope>
    <source>
        <strain evidence="4 5">DSM 7051</strain>
    </source>
</reference>
<keyword evidence="5" id="KW-1185">Reference proteome</keyword>
<dbReference type="RefSeq" id="WP_184699549.1">
    <property type="nucleotide sequence ID" value="NZ_BAABEG010000001.1"/>
</dbReference>
<dbReference type="Gene3D" id="2.30.30.40">
    <property type="entry name" value="SH3 Domains"/>
    <property type="match status" value="1"/>
</dbReference>
<feature type="region of interest" description="Disordered" evidence="1">
    <location>
        <begin position="219"/>
        <end position="248"/>
    </location>
</feature>
<feature type="compositionally biased region" description="Basic and acidic residues" evidence="1">
    <location>
        <begin position="30"/>
        <end position="39"/>
    </location>
</feature>
<proteinExistence type="predicted"/>
<dbReference type="SMART" id="SM00287">
    <property type="entry name" value="SH3b"/>
    <property type="match status" value="1"/>
</dbReference>
<evidence type="ECO:0000256" key="1">
    <source>
        <dbReference type="SAM" id="MobiDB-lite"/>
    </source>
</evidence>
<evidence type="ECO:0000256" key="2">
    <source>
        <dbReference type="SAM" id="SignalP"/>
    </source>
</evidence>
<feature type="signal peptide" evidence="2">
    <location>
        <begin position="1"/>
        <end position="18"/>
    </location>
</feature>
<evidence type="ECO:0000313" key="4">
    <source>
        <dbReference type="EMBL" id="MBB6354680.1"/>
    </source>
</evidence>
<accession>A0A7X0F7W7</accession>
<feature type="chain" id="PRO_5031077556" description="SH3b domain-containing protein" evidence="2">
    <location>
        <begin position="19"/>
        <end position="248"/>
    </location>
</feature>
<sequence>MGGFALPKLRWLVLGALAAGGWAMTQDMPSKARVDDRPARAASRPKNPSTPPREAAAVRPKANVGPQSDANVVRPKAEVPRREAKNPPKTSQQKLASAQASKVERSGTKPSTRLPTPQSDSALRPPADIKTGSISRAPTPMPRPRTASAATAKSVAAKPKAEAAPQLNVLYTSTTVYLRRRPNMSAPVTSSLKQGESVRVFARDGKWTLVSASGRKGWVHGENLRPADPGAPRPRQQLARPGKTAIPG</sequence>
<name>A0A7X0F7W7_9HYPH</name>
<keyword evidence="2" id="KW-0732">Signal</keyword>
<feature type="region of interest" description="Disordered" evidence="1">
    <location>
        <begin position="22"/>
        <end position="163"/>
    </location>
</feature>
<gene>
    <name evidence="4" type="ORF">GGR00_002464</name>
</gene>
<comment type="caution">
    <text evidence="4">The sequence shown here is derived from an EMBL/GenBank/DDBJ whole genome shotgun (WGS) entry which is preliminary data.</text>
</comment>
<evidence type="ECO:0000259" key="3">
    <source>
        <dbReference type="PROSITE" id="PS51781"/>
    </source>
</evidence>
<feature type="compositionally biased region" description="Polar residues" evidence="1">
    <location>
        <begin position="108"/>
        <end position="121"/>
    </location>
</feature>
<dbReference type="Proteomes" id="UP000536262">
    <property type="component" value="Unassembled WGS sequence"/>
</dbReference>
<feature type="domain" description="SH3b" evidence="3">
    <location>
        <begin position="166"/>
        <end position="228"/>
    </location>
</feature>